<dbReference type="InterPro" id="IPR016047">
    <property type="entry name" value="M23ase_b-sheet_dom"/>
</dbReference>
<evidence type="ECO:0000259" key="3">
    <source>
        <dbReference type="Pfam" id="PF01551"/>
    </source>
</evidence>
<keyword evidence="1" id="KW-0732">Signal</keyword>
<dbReference type="InterPro" id="IPR050570">
    <property type="entry name" value="Cell_wall_metabolism_enzyme"/>
</dbReference>
<feature type="domain" description="M23ase beta-sheet core" evidence="3">
    <location>
        <begin position="259"/>
        <end position="347"/>
    </location>
</feature>
<keyword evidence="5" id="KW-1185">Reference proteome</keyword>
<dbReference type="EC" id="3.4.-.-" evidence="4"/>
<name>A0ABU5RTJ8_9CYAN</name>
<evidence type="ECO:0000256" key="1">
    <source>
        <dbReference type="ARBA" id="ARBA00022729"/>
    </source>
</evidence>
<proteinExistence type="predicted"/>
<feature type="compositionally biased region" description="Pro residues" evidence="2">
    <location>
        <begin position="399"/>
        <end position="419"/>
    </location>
</feature>
<feature type="compositionally biased region" description="Pro residues" evidence="2">
    <location>
        <begin position="69"/>
        <end position="85"/>
    </location>
</feature>
<feature type="region of interest" description="Disordered" evidence="2">
    <location>
        <begin position="397"/>
        <end position="419"/>
    </location>
</feature>
<dbReference type="Proteomes" id="UP001304461">
    <property type="component" value="Unassembled WGS sequence"/>
</dbReference>
<dbReference type="PANTHER" id="PTHR21666:SF289">
    <property type="entry name" value="L-ALA--D-GLU ENDOPEPTIDASE"/>
    <property type="match status" value="1"/>
</dbReference>
<dbReference type="PANTHER" id="PTHR21666">
    <property type="entry name" value="PEPTIDASE-RELATED"/>
    <property type="match status" value="1"/>
</dbReference>
<feature type="region of interest" description="Disordered" evidence="2">
    <location>
        <begin position="59"/>
        <end position="98"/>
    </location>
</feature>
<dbReference type="Gene3D" id="2.70.70.10">
    <property type="entry name" value="Glucose Permease (Domain IIA)"/>
    <property type="match status" value="1"/>
</dbReference>
<feature type="compositionally biased region" description="Basic and acidic residues" evidence="2">
    <location>
        <begin position="89"/>
        <end position="98"/>
    </location>
</feature>
<evidence type="ECO:0000256" key="2">
    <source>
        <dbReference type="SAM" id="MobiDB-lite"/>
    </source>
</evidence>
<keyword evidence="4" id="KW-0378">Hydrolase</keyword>
<dbReference type="EMBL" id="JAYGHX010000003">
    <property type="protein sequence ID" value="MEA5391040.1"/>
    <property type="molecule type" value="Genomic_DNA"/>
</dbReference>
<dbReference type="RefSeq" id="WP_323305087.1">
    <property type="nucleotide sequence ID" value="NZ_JAYGHX010000003.1"/>
</dbReference>
<comment type="caution">
    <text evidence="4">The sequence shown here is derived from an EMBL/GenBank/DDBJ whole genome shotgun (WGS) entry which is preliminary data.</text>
</comment>
<sequence length="419" mass="43041">MAPQPLTVLTALGAGATASWLAMPLVLAQAVPVLEPTDQPDLAPTPVQRPSVRIAAPVTRPEFQAPVQPLAPPPPVTGEAPPPTLRPGTAERRPEPPRRFDASLDALVREGVVTPAERVRVRGSLLSPQEAATRSRACKAGALSAQECSTGVIIIGRGRKDGLSDGLGEGDLVAGGRGAGFGGFGFDASPLPPITVPVSALLTGAGGSFRLTDVFRVTPRPAPIVGNGNQRLLFPLIGSAVTTSGFGYRLHPVLGSWLMHAGRDLAAPEGTPVVAALSGRVVSSGLAGGYGLAVELEHDRPRRRTLYGHLSELYVKDGEMVRQGEVIGRVGSTGLSTGPHLHFELRLPQDGGWVATDPGDLDPGGGLFAGLAGADGSGPTDAVALLMGQLIATLERPRSPLPLPGEKLGPPPASRPTPG</sequence>
<gene>
    <name evidence="4" type="ORF">VB738_07165</name>
</gene>
<reference evidence="4 5" key="1">
    <citation type="submission" date="2023-12" db="EMBL/GenBank/DDBJ databases">
        <title>Baltic Sea Cyanobacteria.</title>
        <authorList>
            <person name="Delbaje E."/>
            <person name="Fewer D.P."/>
            <person name="Shishido T.K."/>
        </authorList>
    </citation>
    <scope>NUCLEOTIDE SEQUENCE [LARGE SCALE GENOMIC DNA]</scope>
    <source>
        <strain evidence="4 5">UHCC 0139</strain>
    </source>
</reference>
<dbReference type="SUPFAM" id="SSF51261">
    <property type="entry name" value="Duplicated hybrid motif"/>
    <property type="match status" value="1"/>
</dbReference>
<dbReference type="Pfam" id="PF01551">
    <property type="entry name" value="Peptidase_M23"/>
    <property type="match status" value="1"/>
</dbReference>
<dbReference type="InterPro" id="IPR011055">
    <property type="entry name" value="Dup_hybrid_motif"/>
</dbReference>
<evidence type="ECO:0000313" key="5">
    <source>
        <dbReference type="Proteomes" id="UP001304461"/>
    </source>
</evidence>
<dbReference type="GO" id="GO:0016787">
    <property type="term" value="F:hydrolase activity"/>
    <property type="evidence" value="ECO:0007669"/>
    <property type="project" value="UniProtKB-KW"/>
</dbReference>
<protein>
    <submittedName>
        <fullName evidence="4">M23 family metallopeptidase</fullName>
        <ecNumber evidence="4">3.4.-.-</ecNumber>
    </submittedName>
</protein>
<organism evidence="4 5">
    <name type="scientific">Cyanobium gracile UHCC 0139</name>
    <dbReference type="NCBI Taxonomy" id="3110308"/>
    <lineage>
        <taxon>Bacteria</taxon>
        <taxon>Bacillati</taxon>
        <taxon>Cyanobacteriota</taxon>
        <taxon>Cyanophyceae</taxon>
        <taxon>Synechococcales</taxon>
        <taxon>Prochlorococcaceae</taxon>
        <taxon>Cyanobium</taxon>
    </lineage>
</organism>
<accession>A0ABU5RTJ8</accession>
<evidence type="ECO:0000313" key="4">
    <source>
        <dbReference type="EMBL" id="MEA5391040.1"/>
    </source>
</evidence>
<dbReference type="CDD" id="cd12797">
    <property type="entry name" value="M23_peptidase"/>
    <property type="match status" value="1"/>
</dbReference>